<gene>
    <name evidence="1" type="ORF">M3215_22065</name>
</gene>
<keyword evidence="2" id="KW-1185">Reference proteome</keyword>
<proteinExistence type="predicted"/>
<accession>A0ACC6ACA3</accession>
<evidence type="ECO:0000313" key="2">
    <source>
        <dbReference type="Proteomes" id="UP001202289"/>
    </source>
</evidence>
<reference evidence="1" key="1">
    <citation type="submission" date="2022-05" db="EMBL/GenBank/DDBJ databases">
        <title>Comparative Genomics of Spacecraft Associated Microbes.</title>
        <authorList>
            <person name="Tran M.T."/>
            <person name="Wright A."/>
            <person name="Seuylemezian A."/>
            <person name="Eisen J."/>
            <person name="Coil D."/>
        </authorList>
    </citation>
    <scope>NUCLEOTIDE SEQUENCE</scope>
    <source>
        <strain evidence="1">FAIRING 10M-2.2</strain>
    </source>
</reference>
<organism evidence="1 2">
    <name type="scientific">Bacillus cytotoxicus</name>
    <dbReference type="NCBI Taxonomy" id="580165"/>
    <lineage>
        <taxon>Bacteria</taxon>
        <taxon>Bacillati</taxon>
        <taxon>Bacillota</taxon>
        <taxon>Bacilli</taxon>
        <taxon>Bacillales</taxon>
        <taxon>Bacillaceae</taxon>
        <taxon>Bacillus</taxon>
        <taxon>Bacillus cereus group</taxon>
    </lineage>
</organism>
<sequence length="149" mass="16889">MKRLHYYFFAIILIFSLTGCSLNTSKTNATTELMILKNTEIENINLLKSQTNKENFIISKDQTSDSSLIKDIVRTIKDGSPTKLNEKEKKSLNVEMEVNFKNGSTETLFILINENKEISVVKESGDGYKLKGDAPKLVVDFFMKKVANL</sequence>
<evidence type="ECO:0000313" key="1">
    <source>
        <dbReference type="EMBL" id="MCM3738391.1"/>
    </source>
</evidence>
<dbReference type="Proteomes" id="UP001202289">
    <property type="component" value="Unassembled WGS sequence"/>
</dbReference>
<dbReference type="EMBL" id="JAMBOP010000042">
    <property type="protein sequence ID" value="MCM3738391.1"/>
    <property type="molecule type" value="Genomic_DNA"/>
</dbReference>
<comment type="caution">
    <text evidence="1">The sequence shown here is derived from an EMBL/GenBank/DDBJ whole genome shotgun (WGS) entry which is preliminary data.</text>
</comment>
<name>A0ACC6ACA3_9BACI</name>
<protein>
    <submittedName>
        <fullName evidence="1">Uncharacterized protein</fullName>
    </submittedName>
</protein>